<dbReference type="Proteomes" id="UP000011885">
    <property type="component" value="Unassembled WGS sequence"/>
</dbReference>
<feature type="compositionally biased region" description="Basic and acidic residues" evidence="5">
    <location>
        <begin position="25"/>
        <end position="37"/>
    </location>
</feature>
<dbReference type="InterPro" id="IPR000086">
    <property type="entry name" value="NUDIX_hydrolase_dom"/>
</dbReference>
<feature type="domain" description="Nudix hydrolase" evidence="6">
    <location>
        <begin position="201"/>
        <end position="329"/>
    </location>
</feature>
<keyword evidence="2" id="KW-0479">Metal-binding</keyword>
<evidence type="ECO:0000313" key="8">
    <source>
        <dbReference type="Proteomes" id="UP000011885"/>
    </source>
</evidence>
<dbReference type="Pfam" id="PF00293">
    <property type="entry name" value="NUDIX"/>
    <property type="match status" value="1"/>
</dbReference>
<dbReference type="InterPro" id="IPR047198">
    <property type="entry name" value="DDP-like_NUDIX"/>
</dbReference>
<reference evidence="7 8" key="1">
    <citation type="journal article" date="2013" name="Mar. Genomics">
        <title>Expression of sulfatases in Rhodopirellula baltica and the diversity of sulfatases in the genus Rhodopirellula.</title>
        <authorList>
            <person name="Wegner C.E."/>
            <person name="Richter-Heitmann T."/>
            <person name="Klindworth A."/>
            <person name="Klockow C."/>
            <person name="Richter M."/>
            <person name="Achstetter T."/>
            <person name="Glockner F.O."/>
            <person name="Harder J."/>
        </authorList>
    </citation>
    <scope>NUCLEOTIDE SEQUENCE [LARGE SCALE GENOMIC DNA]</scope>
    <source>
        <strain evidence="7 8">SM41</strain>
    </source>
</reference>
<protein>
    <submittedName>
        <fullName evidence="7">Hydrolase, NUDIX</fullName>
    </submittedName>
</protein>
<dbReference type="GO" id="GO:0016462">
    <property type="term" value="F:pyrophosphatase activity"/>
    <property type="evidence" value="ECO:0007669"/>
    <property type="project" value="InterPro"/>
</dbReference>
<comment type="cofactor">
    <cofactor evidence="1">
        <name>Mg(2+)</name>
        <dbReference type="ChEBI" id="CHEBI:18420"/>
    </cofactor>
</comment>
<evidence type="ECO:0000256" key="2">
    <source>
        <dbReference type="ARBA" id="ARBA00022723"/>
    </source>
</evidence>
<keyword evidence="8" id="KW-1185">Reference proteome</keyword>
<evidence type="ECO:0000313" key="7">
    <source>
        <dbReference type="EMBL" id="EMI56278.1"/>
    </source>
</evidence>
<feature type="compositionally biased region" description="Polar residues" evidence="5">
    <location>
        <begin position="15"/>
        <end position="24"/>
    </location>
</feature>
<dbReference type="PATRIC" id="fig|1263870.3.peg.2418"/>
<evidence type="ECO:0000256" key="4">
    <source>
        <dbReference type="ARBA" id="ARBA00022842"/>
    </source>
</evidence>
<name>M5UJU3_9BACT</name>
<evidence type="ECO:0000256" key="5">
    <source>
        <dbReference type="SAM" id="MobiDB-lite"/>
    </source>
</evidence>
<dbReference type="GO" id="GO:0046872">
    <property type="term" value="F:metal ion binding"/>
    <property type="evidence" value="ECO:0007669"/>
    <property type="project" value="UniProtKB-KW"/>
</dbReference>
<feature type="region of interest" description="Disordered" evidence="5">
    <location>
        <begin position="15"/>
        <end position="37"/>
    </location>
</feature>
<organism evidence="7 8">
    <name type="scientific">Rhodopirellula sallentina SM41</name>
    <dbReference type="NCBI Taxonomy" id="1263870"/>
    <lineage>
        <taxon>Bacteria</taxon>
        <taxon>Pseudomonadati</taxon>
        <taxon>Planctomycetota</taxon>
        <taxon>Planctomycetia</taxon>
        <taxon>Pirellulales</taxon>
        <taxon>Pirellulaceae</taxon>
        <taxon>Rhodopirellula</taxon>
    </lineage>
</organism>
<evidence type="ECO:0000256" key="3">
    <source>
        <dbReference type="ARBA" id="ARBA00022801"/>
    </source>
</evidence>
<evidence type="ECO:0000259" key="6">
    <source>
        <dbReference type="PROSITE" id="PS51462"/>
    </source>
</evidence>
<dbReference type="PROSITE" id="PS51462">
    <property type="entry name" value="NUDIX"/>
    <property type="match status" value="1"/>
</dbReference>
<dbReference type="Gene3D" id="3.90.79.10">
    <property type="entry name" value="Nucleoside Triphosphate Pyrophosphohydrolase"/>
    <property type="match status" value="1"/>
</dbReference>
<keyword evidence="3 7" id="KW-0378">Hydrolase</keyword>
<dbReference type="AlphaFoldDB" id="M5UJU3"/>
<gene>
    <name evidence="7" type="ORF">RSSM_02274</name>
</gene>
<dbReference type="InterPro" id="IPR015797">
    <property type="entry name" value="NUDIX_hydrolase-like_dom_sf"/>
</dbReference>
<proteinExistence type="predicted"/>
<dbReference type="PANTHER" id="PTHR12629">
    <property type="entry name" value="DIPHOSPHOINOSITOL POLYPHOSPHATE PHOSPHOHYDROLASE"/>
    <property type="match status" value="1"/>
</dbReference>
<dbReference type="PANTHER" id="PTHR12629:SF0">
    <property type="entry name" value="DIPHOSPHOINOSITOL-POLYPHOSPHATE DIPHOSPHATASE"/>
    <property type="match status" value="1"/>
</dbReference>
<evidence type="ECO:0000256" key="1">
    <source>
        <dbReference type="ARBA" id="ARBA00001946"/>
    </source>
</evidence>
<keyword evidence="4" id="KW-0460">Magnesium</keyword>
<dbReference type="GO" id="GO:0005737">
    <property type="term" value="C:cytoplasm"/>
    <property type="evidence" value="ECO:0007669"/>
    <property type="project" value="TreeGrafter"/>
</dbReference>
<dbReference type="CDD" id="cd04666">
    <property type="entry name" value="NUDIX_DIPP2_like_Nudt4"/>
    <property type="match status" value="1"/>
</dbReference>
<accession>M5UJU3</accession>
<dbReference type="RefSeq" id="WP_008677674.1">
    <property type="nucleotide sequence ID" value="NZ_ANOH01000157.1"/>
</dbReference>
<comment type="caution">
    <text evidence="7">The sequence shown here is derived from an EMBL/GenBank/DDBJ whole genome shotgun (WGS) entry which is preliminary data.</text>
</comment>
<sequence>MLKNLLIFSHPVVRDSSSAAGNSRSGEHRSDQADLPDRWKRNAQRIGVWMEKHRLIPDQVRCAPTLMSRTAAEKACKSAGLNEDIVRDDVRISRYTGSLVSELLAEMGSESTCMLLAVDAKVALEICRQVAGVRHNDPEVASLNTSDRLLHIETSVRETEGTASKVAVCGHLQESLDPSSLPKLFPYPDVFGSEQRPRPAYYYRQSAVIPFRYCDDELEVLVVSTSKGKRWVVPKGIHDPGKSAQESAANEAMEEAGVLGNVIDVEVGRYTHDKWGATCTVAVYPMEVTEVLDDDQWPESHRKREWLCVDAAADRVHQHELQGIIRSLPEMLGEHSSGESKPHGRGE</sequence>
<dbReference type="SUPFAM" id="SSF55811">
    <property type="entry name" value="Nudix"/>
    <property type="match status" value="1"/>
</dbReference>
<dbReference type="EMBL" id="ANOH01000157">
    <property type="protein sequence ID" value="EMI56278.1"/>
    <property type="molecule type" value="Genomic_DNA"/>
</dbReference>